<evidence type="ECO:0000313" key="2">
    <source>
        <dbReference type="Proteomes" id="UP000314294"/>
    </source>
</evidence>
<organism evidence="1 2">
    <name type="scientific">Liparis tanakae</name>
    <name type="common">Tanaka's snailfish</name>
    <dbReference type="NCBI Taxonomy" id="230148"/>
    <lineage>
        <taxon>Eukaryota</taxon>
        <taxon>Metazoa</taxon>
        <taxon>Chordata</taxon>
        <taxon>Craniata</taxon>
        <taxon>Vertebrata</taxon>
        <taxon>Euteleostomi</taxon>
        <taxon>Actinopterygii</taxon>
        <taxon>Neopterygii</taxon>
        <taxon>Teleostei</taxon>
        <taxon>Neoteleostei</taxon>
        <taxon>Acanthomorphata</taxon>
        <taxon>Eupercaria</taxon>
        <taxon>Perciformes</taxon>
        <taxon>Cottioidei</taxon>
        <taxon>Cottales</taxon>
        <taxon>Liparidae</taxon>
        <taxon>Liparis</taxon>
    </lineage>
</organism>
<proteinExistence type="predicted"/>
<protein>
    <submittedName>
        <fullName evidence="1">Uncharacterized protein</fullName>
    </submittedName>
</protein>
<dbReference type="EMBL" id="SRLO01000024">
    <property type="protein sequence ID" value="TNN84891.1"/>
    <property type="molecule type" value="Genomic_DNA"/>
</dbReference>
<sequence>MTPDPVSMIGLLHYRRVSFAGVTVSGESPGLFSSTNTPARSGLSGAELMREEMSLVHVALYTAAGEVADTERTLEVTVLKAAGSEGESEEEEKKKGDVAEWIGWELMPKTLEGQITMEKTPSYFECVATEAWV</sequence>
<keyword evidence="2" id="KW-1185">Reference proteome</keyword>
<accession>A0A4Z2J4L7</accession>
<name>A0A4Z2J4L7_9TELE</name>
<dbReference type="AlphaFoldDB" id="A0A4Z2J4L7"/>
<reference evidence="1 2" key="1">
    <citation type="submission" date="2019-03" db="EMBL/GenBank/DDBJ databases">
        <title>First draft genome of Liparis tanakae, snailfish: a comprehensive survey of snailfish specific genes.</title>
        <authorList>
            <person name="Kim W."/>
            <person name="Song I."/>
            <person name="Jeong J.-H."/>
            <person name="Kim D."/>
            <person name="Kim S."/>
            <person name="Ryu S."/>
            <person name="Song J.Y."/>
            <person name="Lee S.K."/>
        </authorList>
    </citation>
    <scope>NUCLEOTIDE SEQUENCE [LARGE SCALE GENOMIC DNA]</scope>
    <source>
        <tissue evidence="1">Muscle</tissue>
    </source>
</reference>
<comment type="caution">
    <text evidence="1">The sequence shown here is derived from an EMBL/GenBank/DDBJ whole genome shotgun (WGS) entry which is preliminary data.</text>
</comment>
<dbReference type="Proteomes" id="UP000314294">
    <property type="component" value="Unassembled WGS sequence"/>
</dbReference>
<evidence type="ECO:0000313" key="1">
    <source>
        <dbReference type="EMBL" id="TNN84891.1"/>
    </source>
</evidence>
<gene>
    <name evidence="1" type="ORF">EYF80_004936</name>
</gene>